<evidence type="ECO:0000256" key="9">
    <source>
        <dbReference type="PIRSR" id="PIRSR000388-2"/>
    </source>
</evidence>
<dbReference type="EMBL" id="FOXB01000033">
    <property type="protein sequence ID" value="SFP68885.1"/>
    <property type="molecule type" value="Genomic_DNA"/>
</dbReference>
<evidence type="ECO:0000256" key="5">
    <source>
        <dbReference type="ARBA" id="ARBA00022679"/>
    </source>
</evidence>
<keyword evidence="4 7" id="KW-0566">Pantothenate biosynthesis</keyword>
<dbReference type="RefSeq" id="WP_092913357.1">
    <property type="nucleotide sequence ID" value="NZ_FOXB01000033.1"/>
</dbReference>
<comment type="similarity">
    <text evidence="2 7">Belongs to the PanB family.</text>
</comment>
<accession>A0A1I5SDS9</accession>
<comment type="subunit">
    <text evidence="3 7">Homodecamer; pentamer of dimers.</text>
</comment>
<dbReference type="PANTHER" id="PTHR20881">
    <property type="entry name" value="3-METHYL-2-OXOBUTANOATE HYDROXYMETHYLTRANSFERASE"/>
    <property type="match status" value="1"/>
</dbReference>
<keyword evidence="12" id="KW-1185">Reference proteome</keyword>
<dbReference type="InterPro" id="IPR040442">
    <property type="entry name" value="Pyrv_kinase-like_dom_sf"/>
</dbReference>
<dbReference type="NCBIfam" id="NF001452">
    <property type="entry name" value="PRK00311.1"/>
    <property type="match status" value="1"/>
</dbReference>
<protein>
    <recommendedName>
        <fullName evidence="7">3-methyl-2-oxobutanoate hydroxymethyltransferase</fullName>
        <ecNumber evidence="7">2.1.2.11</ecNumber>
    </recommendedName>
    <alternativeName>
        <fullName evidence="7">Ketopantoate hydroxymethyltransferase</fullName>
        <shortName evidence="7">KPHMT</shortName>
    </alternativeName>
</protein>
<feature type="binding site" evidence="7 10">
    <location>
        <position position="83"/>
    </location>
    <ligand>
        <name>Mg(2+)</name>
        <dbReference type="ChEBI" id="CHEBI:18420"/>
    </ligand>
</feature>
<sequence>MPKKETITSLQQAKGKRKIVMITAYDALFASLFSESADIILVGDSLNMSFNGKADTLSVTLDQMIYHTQAVCNGAPNTFVVCDMPFGSTNTKEEALTNAVKVFQQTGADAVKIEGGCNRAELIKHLTDNAIAVMGHIGLLPQSVRSEGGYKVKGRDENSFEQIIEDAKAIEEAGAFAIVVEGVTPNLGAMVTQSVNIPVIGIGAGKLTDGQVLVWSDMLGFFEEFKPKFVKRYLEGAKLVKEAVKNYKQEVESGVFPAEEHTYK</sequence>
<dbReference type="FunFam" id="3.20.20.60:FF:000003">
    <property type="entry name" value="3-methyl-2-oxobutanoate hydroxymethyltransferase"/>
    <property type="match status" value="1"/>
</dbReference>
<dbReference type="GO" id="GO:0008168">
    <property type="term" value="F:methyltransferase activity"/>
    <property type="evidence" value="ECO:0007669"/>
    <property type="project" value="UniProtKB-KW"/>
</dbReference>
<comment type="function">
    <text evidence="6 7">Catalyzes the reversible reaction in which hydroxymethyl group from 5,10-methylenetetrahydrofolate is transferred onto alpha-ketoisovalerate to form ketopantoate.</text>
</comment>
<dbReference type="InterPro" id="IPR003700">
    <property type="entry name" value="Pantoate_hydroxy_MeTrfase"/>
</dbReference>
<dbReference type="HAMAP" id="MF_00156">
    <property type="entry name" value="PanB"/>
    <property type="match status" value="1"/>
</dbReference>
<dbReference type="GO" id="GO:0015940">
    <property type="term" value="P:pantothenate biosynthetic process"/>
    <property type="evidence" value="ECO:0007669"/>
    <property type="project" value="UniProtKB-UniRule"/>
</dbReference>
<dbReference type="PANTHER" id="PTHR20881:SF0">
    <property type="entry name" value="3-METHYL-2-OXOBUTANOATE HYDROXYMETHYLTRANSFERASE"/>
    <property type="match status" value="1"/>
</dbReference>
<name>A0A1I5SDS9_9BACT</name>
<keyword evidence="5 7" id="KW-0808">Transferase</keyword>
<feature type="binding site" evidence="7 9">
    <location>
        <position position="112"/>
    </location>
    <ligand>
        <name>3-methyl-2-oxobutanoate</name>
        <dbReference type="ChEBI" id="CHEBI:11851"/>
    </ligand>
</feature>
<evidence type="ECO:0000313" key="12">
    <source>
        <dbReference type="Proteomes" id="UP000199227"/>
    </source>
</evidence>
<feature type="binding site" evidence="7 9">
    <location>
        <position position="83"/>
    </location>
    <ligand>
        <name>3-methyl-2-oxobutanoate</name>
        <dbReference type="ChEBI" id="CHEBI:11851"/>
    </ligand>
</feature>
<evidence type="ECO:0000256" key="10">
    <source>
        <dbReference type="PIRSR" id="PIRSR000388-3"/>
    </source>
</evidence>
<evidence type="ECO:0000256" key="7">
    <source>
        <dbReference type="HAMAP-Rule" id="MF_00156"/>
    </source>
</evidence>
<dbReference type="AlphaFoldDB" id="A0A1I5SDS9"/>
<dbReference type="GO" id="GO:0003864">
    <property type="term" value="F:3-methyl-2-oxobutanoate hydroxymethyltransferase activity"/>
    <property type="evidence" value="ECO:0007669"/>
    <property type="project" value="UniProtKB-UniRule"/>
</dbReference>
<keyword evidence="11" id="KW-0489">Methyltransferase</keyword>
<proteinExistence type="inferred from homology"/>
<dbReference type="OrthoDB" id="9781789at2"/>
<dbReference type="GO" id="GO:0000287">
    <property type="term" value="F:magnesium ion binding"/>
    <property type="evidence" value="ECO:0007669"/>
    <property type="project" value="TreeGrafter"/>
</dbReference>
<evidence type="ECO:0000256" key="1">
    <source>
        <dbReference type="ARBA" id="ARBA00005033"/>
    </source>
</evidence>
<feature type="binding site" evidence="7 10">
    <location>
        <position position="114"/>
    </location>
    <ligand>
        <name>Mg(2+)</name>
        <dbReference type="ChEBI" id="CHEBI:18420"/>
    </ligand>
</feature>
<dbReference type="CDD" id="cd06557">
    <property type="entry name" value="KPHMT-like"/>
    <property type="match status" value="1"/>
</dbReference>
<evidence type="ECO:0000256" key="3">
    <source>
        <dbReference type="ARBA" id="ARBA00011424"/>
    </source>
</evidence>
<keyword evidence="7 10" id="KW-0479">Metal-binding</keyword>
<dbReference type="InterPro" id="IPR015813">
    <property type="entry name" value="Pyrv/PenolPyrv_kinase-like_dom"/>
</dbReference>
<reference evidence="11 12" key="1">
    <citation type="submission" date="2016-10" db="EMBL/GenBank/DDBJ databases">
        <authorList>
            <person name="de Groot N.N."/>
        </authorList>
    </citation>
    <scope>NUCLEOTIDE SEQUENCE [LARGE SCALE GENOMIC DNA]</scope>
    <source>
        <strain evidence="11 12">EP1-55-1</strain>
    </source>
</reference>
<feature type="binding site" evidence="7 9">
    <location>
        <begin position="44"/>
        <end position="45"/>
    </location>
    <ligand>
        <name>3-methyl-2-oxobutanoate</name>
        <dbReference type="ChEBI" id="CHEBI:11851"/>
    </ligand>
</feature>
<evidence type="ECO:0000256" key="6">
    <source>
        <dbReference type="ARBA" id="ARBA00056497"/>
    </source>
</evidence>
<evidence type="ECO:0000256" key="4">
    <source>
        <dbReference type="ARBA" id="ARBA00022655"/>
    </source>
</evidence>
<comment type="catalytic activity">
    <reaction evidence="7">
        <text>(6R)-5,10-methylene-5,6,7,8-tetrahydrofolate + 3-methyl-2-oxobutanoate + H2O = 2-dehydropantoate + (6S)-5,6,7,8-tetrahydrofolate</text>
        <dbReference type="Rhea" id="RHEA:11824"/>
        <dbReference type="ChEBI" id="CHEBI:11561"/>
        <dbReference type="ChEBI" id="CHEBI:11851"/>
        <dbReference type="ChEBI" id="CHEBI:15377"/>
        <dbReference type="ChEBI" id="CHEBI:15636"/>
        <dbReference type="ChEBI" id="CHEBI:57453"/>
        <dbReference type="EC" id="2.1.2.11"/>
    </reaction>
</comment>
<dbReference type="PIRSF" id="PIRSF000388">
    <property type="entry name" value="Pantoate_hydroxy_MeTrfase"/>
    <property type="match status" value="1"/>
</dbReference>
<dbReference type="Proteomes" id="UP000199227">
    <property type="component" value="Unassembled WGS sequence"/>
</dbReference>
<evidence type="ECO:0000256" key="2">
    <source>
        <dbReference type="ARBA" id="ARBA00008676"/>
    </source>
</evidence>
<dbReference type="Gene3D" id="3.20.20.60">
    <property type="entry name" value="Phosphoenolpyruvate-binding domains"/>
    <property type="match status" value="1"/>
</dbReference>
<feature type="binding site" evidence="7 10">
    <location>
        <position position="44"/>
    </location>
    <ligand>
        <name>Mg(2+)</name>
        <dbReference type="ChEBI" id="CHEBI:18420"/>
    </ligand>
</feature>
<gene>
    <name evidence="7" type="primary">panB</name>
    <name evidence="11" type="ORF">SAMN05216234_1339</name>
</gene>
<comment type="subcellular location">
    <subcellularLocation>
        <location evidence="7">Cytoplasm</location>
    </subcellularLocation>
</comment>
<comment type="cofactor">
    <cofactor evidence="7 10">
        <name>Mg(2+)</name>
        <dbReference type="ChEBI" id="CHEBI:18420"/>
    </cofactor>
    <text evidence="7 10">Binds 1 Mg(2+) ion per subunit.</text>
</comment>
<organism evidence="11 12">
    <name type="scientific">Hydrogenimonas thermophila</name>
    <dbReference type="NCBI Taxonomy" id="223786"/>
    <lineage>
        <taxon>Bacteria</taxon>
        <taxon>Pseudomonadati</taxon>
        <taxon>Campylobacterota</taxon>
        <taxon>Epsilonproteobacteria</taxon>
        <taxon>Campylobacterales</taxon>
        <taxon>Hydrogenimonadaceae</taxon>
        <taxon>Hydrogenimonas</taxon>
    </lineage>
</organism>
<keyword evidence="7 10" id="KW-0460">Magnesium</keyword>
<feature type="active site" description="Proton acceptor" evidence="7 8">
    <location>
        <position position="181"/>
    </location>
</feature>
<dbReference type="UniPathway" id="UPA00028">
    <property type="reaction ID" value="UER00003"/>
</dbReference>
<dbReference type="GO" id="GO:0032259">
    <property type="term" value="P:methylation"/>
    <property type="evidence" value="ECO:0007669"/>
    <property type="project" value="UniProtKB-KW"/>
</dbReference>
<dbReference type="Pfam" id="PF02548">
    <property type="entry name" value="Pantoate_transf"/>
    <property type="match status" value="1"/>
</dbReference>
<dbReference type="STRING" id="223786.SAMN05216234_1339"/>
<dbReference type="SUPFAM" id="SSF51621">
    <property type="entry name" value="Phosphoenolpyruvate/pyruvate domain"/>
    <property type="match status" value="1"/>
</dbReference>
<evidence type="ECO:0000256" key="8">
    <source>
        <dbReference type="PIRSR" id="PIRSR000388-1"/>
    </source>
</evidence>
<comment type="pathway">
    <text evidence="1 7">Cofactor biosynthesis; (R)-pantothenate biosynthesis; (R)-pantoate from 3-methyl-2-oxobutanoate: step 1/2.</text>
</comment>
<evidence type="ECO:0000313" key="11">
    <source>
        <dbReference type="EMBL" id="SFP68885.1"/>
    </source>
</evidence>
<dbReference type="GO" id="GO:0005737">
    <property type="term" value="C:cytoplasm"/>
    <property type="evidence" value="ECO:0007669"/>
    <property type="project" value="UniProtKB-SubCell"/>
</dbReference>
<dbReference type="EC" id="2.1.2.11" evidence="7"/>
<keyword evidence="7" id="KW-0963">Cytoplasm</keyword>
<dbReference type="NCBIfam" id="TIGR00222">
    <property type="entry name" value="panB"/>
    <property type="match status" value="1"/>
</dbReference>